<feature type="non-terminal residue" evidence="1">
    <location>
        <position position="1"/>
    </location>
</feature>
<protein>
    <submittedName>
        <fullName evidence="1">Uncharacterized protein</fullName>
    </submittedName>
</protein>
<sequence length="136" mass="14582">TSTPGGIFTPNASQLVFAFNIDNSSVWYDMSSLFGDGFAGRTLRIQPSDEACESIGWYDGRTPAGSQVKKCQKETNLELTFCTGHCLPSWCKSRAFLMNQSDTNGAVAPCGANAPNDTRACCTHCIGSHHCVAPQP</sequence>
<organism evidence="1">
    <name type="scientific">Tanacetum cinerariifolium</name>
    <name type="common">Dalmatian daisy</name>
    <name type="synonym">Chrysanthemum cinerariifolium</name>
    <dbReference type="NCBI Taxonomy" id="118510"/>
    <lineage>
        <taxon>Eukaryota</taxon>
        <taxon>Viridiplantae</taxon>
        <taxon>Streptophyta</taxon>
        <taxon>Embryophyta</taxon>
        <taxon>Tracheophyta</taxon>
        <taxon>Spermatophyta</taxon>
        <taxon>Magnoliopsida</taxon>
        <taxon>eudicotyledons</taxon>
        <taxon>Gunneridae</taxon>
        <taxon>Pentapetalae</taxon>
        <taxon>asterids</taxon>
        <taxon>campanulids</taxon>
        <taxon>Asterales</taxon>
        <taxon>Asteraceae</taxon>
        <taxon>Asteroideae</taxon>
        <taxon>Anthemideae</taxon>
        <taxon>Anthemidinae</taxon>
        <taxon>Tanacetum</taxon>
    </lineage>
</organism>
<dbReference type="PANTHER" id="PTHR36195">
    <property type="entry name" value="DOMAIN PROTEIN, PUTATIVE (AFU_ORTHOLOGUE AFUA_5G01990)-RELATED-RELATED"/>
    <property type="match status" value="1"/>
</dbReference>
<dbReference type="AlphaFoldDB" id="A0A699TRB2"/>
<dbReference type="InterPro" id="IPR006771">
    <property type="entry name" value="CetA-like"/>
</dbReference>
<accession>A0A699TRB2</accession>
<proteinExistence type="predicted"/>
<dbReference type="Pfam" id="PF04681">
    <property type="entry name" value="Bys1"/>
    <property type="match status" value="1"/>
</dbReference>
<name>A0A699TRB2_TANCI</name>
<reference evidence="1" key="1">
    <citation type="journal article" date="2019" name="Sci. Rep.">
        <title>Draft genome of Tanacetum cinerariifolium, the natural source of mosquito coil.</title>
        <authorList>
            <person name="Yamashiro T."/>
            <person name="Shiraishi A."/>
            <person name="Satake H."/>
            <person name="Nakayama K."/>
        </authorList>
    </citation>
    <scope>NUCLEOTIDE SEQUENCE</scope>
</reference>
<dbReference type="PANTHER" id="PTHR36195:SF4">
    <property type="entry name" value="DOMAIN PROTEIN, PUTATIVE (AFU_ORTHOLOGUE AFUA_5G01990)-RELATED"/>
    <property type="match status" value="1"/>
</dbReference>
<comment type="caution">
    <text evidence="1">The sequence shown here is derived from an EMBL/GenBank/DDBJ whole genome shotgun (WGS) entry which is preliminary data.</text>
</comment>
<gene>
    <name evidence="1" type="ORF">Tci_884372</name>
</gene>
<evidence type="ECO:0000313" key="1">
    <source>
        <dbReference type="EMBL" id="GFD12403.1"/>
    </source>
</evidence>
<dbReference type="EMBL" id="BKCJ011265375">
    <property type="protein sequence ID" value="GFD12403.1"/>
    <property type="molecule type" value="Genomic_DNA"/>
</dbReference>